<dbReference type="InterPro" id="IPR029068">
    <property type="entry name" value="Glyas_Bleomycin-R_OHBP_Dase"/>
</dbReference>
<protein>
    <submittedName>
        <fullName evidence="1">Catechol 2,3-dioxygenase-like lactoylglutathione lyase family enzyme</fullName>
    </submittedName>
</protein>
<proteinExistence type="predicted"/>
<dbReference type="Proteomes" id="UP001262410">
    <property type="component" value="Unassembled WGS sequence"/>
</dbReference>
<keyword evidence="2" id="KW-1185">Reference proteome</keyword>
<name>A0ABU1JTI8_9PROT</name>
<accession>A0ABU1JTI8</accession>
<evidence type="ECO:0000313" key="1">
    <source>
        <dbReference type="EMBL" id="MDR6291931.1"/>
    </source>
</evidence>
<dbReference type="RefSeq" id="WP_309797575.1">
    <property type="nucleotide sequence ID" value="NZ_JAVDPW010000008.1"/>
</dbReference>
<dbReference type="SUPFAM" id="SSF54593">
    <property type="entry name" value="Glyoxalase/Bleomycin resistance protein/Dihydroxybiphenyl dioxygenase"/>
    <property type="match status" value="1"/>
</dbReference>
<comment type="caution">
    <text evidence="1">The sequence shown here is derived from an EMBL/GenBank/DDBJ whole genome shotgun (WGS) entry which is preliminary data.</text>
</comment>
<gene>
    <name evidence="1" type="ORF">E9232_004469</name>
</gene>
<organism evidence="1 2">
    <name type="scientific">Inquilinus ginsengisoli</name>
    <dbReference type="NCBI Taxonomy" id="363840"/>
    <lineage>
        <taxon>Bacteria</taxon>
        <taxon>Pseudomonadati</taxon>
        <taxon>Pseudomonadota</taxon>
        <taxon>Alphaproteobacteria</taxon>
        <taxon>Rhodospirillales</taxon>
        <taxon>Rhodospirillaceae</taxon>
        <taxon>Inquilinus</taxon>
    </lineage>
</organism>
<evidence type="ECO:0000313" key="2">
    <source>
        <dbReference type="Proteomes" id="UP001262410"/>
    </source>
</evidence>
<dbReference type="Gene3D" id="3.10.180.10">
    <property type="entry name" value="2,3-Dihydroxybiphenyl 1,2-Dioxygenase, domain 1"/>
    <property type="match status" value="1"/>
</dbReference>
<reference evidence="1 2" key="1">
    <citation type="submission" date="2023-07" db="EMBL/GenBank/DDBJ databases">
        <title>Sorghum-associated microbial communities from plants grown in Nebraska, USA.</title>
        <authorList>
            <person name="Schachtman D."/>
        </authorList>
    </citation>
    <scope>NUCLEOTIDE SEQUENCE [LARGE SCALE GENOMIC DNA]</scope>
    <source>
        <strain evidence="1 2">584</strain>
    </source>
</reference>
<sequence>MTTAFAGGRNIALKVPPHQYDATVRFYRDIIGLKPLDNHPPAIGFEFGANQLWIDRVDAISQAELWLEIVAEDVPRAAEHFATAGVVRRDEIERLPDGFDGFWISDPAAIIHIVTAKDSQY</sequence>
<dbReference type="EMBL" id="JAVDPW010000008">
    <property type="protein sequence ID" value="MDR6291931.1"/>
    <property type="molecule type" value="Genomic_DNA"/>
</dbReference>